<dbReference type="InterPro" id="IPR002401">
    <property type="entry name" value="Cyt_P450_E_grp-I"/>
</dbReference>
<dbReference type="SUPFAM" id="SSF48264">
    <property type="entry name" value="Cytochrome P450"/>
    <property type="match status" value="1"/>
</dbReference>
<dbReference type="EMBL" id="CAVLEF010000103">
    <property type="protein sequence ID" value="CAK1550976.1"/>
    <property type="molecule type" value="Genomic_DNA"/>
</dbReference>
<dbReference type="Gene3D" id="1.10.630.10">
    <property type="entry name" value="Cytochrome P450"/>
    <property type="match status" value="1"/>
</dbReference>
<dbReference type="AlphaFoldDB" id="A0AAV1JNJ4"/>
<comment type="caution">
    <text evidence="16">The sequence shown here is derived from an EMBL/GenBank/DDBJ whole genome shotgun (WGS) entry which is preliminary data.</text>
</comment>
<evidence type="ECO:0000256" key="11">
    <source>
        <dbReference type="ARBA" id="ARBA00023004"/>
    </source>
</evidence>
<evidence type="ECO:0000256" key="3">
    <source>
        <dbReference type="ARBA" id="ARBA00004174"/>
    </source>
</evidence>
<dbReference type="GO" id="GO:0020037">
    <property type="term" value="F:heme binding"/>
    <property type="evidence" value="ECO:0007669"/>
    <property type="project" value="InterPro"/>
</dbReference>
<dbReference type="InterPro" id="IPR001128">
    <property type="entry name" value="Cyt_P450"/>
</dbReference>
<name>A0AAV1JNJ4_9NEOP</name>
<evidence type="ECO:0000256" key="2">
    <source>
        <dbReference type="ARBA" id="ARBA00003690"/>
    </source>
</evidence>
<evidence type="ECO:0000256" key="12">
    <source>
        <dbReference type="ARBA" id="ARBA00023033"/>
    </source>
</evidence>
<evidence type="ECO:0000313" key="16">
    <source>
        <dbReference type="EMBL" id="CAK1550976.1"/>
    </source>
</evidence>
<proteinExistence type="inferred from homology"/>
<evidence type="ECO:0000256" key="5">
    <source>
        <dbReference type="ARBA" id="ARBA00010617"/>
    </source>
</evidence>
<evidence type="ECO:0000256" key="15">
    <source>
        <dbReference type="RuleBase" id="RU000461"/>
    </source>
</evidence>
<comment type="subcellular location">
    <subcellularLocation>
        <location evidence="4">Endoplasmic reticulum membrane</location>
        <topology evidence="4">Peripheral membrane protein</topology>
    </subcellularLocation>
    <subcellularLocation>
        <location evidence="3">Microsome membrane</location>
        <topology evidence="3">Peripheral membrane protein</topology>
    </subcellularLocation>
</comment>
<evidence type="ECO:0000256" key="8">
    <source>
        <dbReference type="ARBA" id="ARBA00022824"/>
    </source>
</evidence>
<protein>
    <recommendedName>
        <fullName evidence="18">Cytochrome P450</fullName>
    </recommendedName>
</protein>
<evidence type="ECO:0000256" key="1">
    <source>
        <dbReference type="ARBA" id="ARBA00001971"/>
    </source>
</evidence>
<dbReference type="PRINTS" id="PR00385">
    <property type="entry name" value="P450"/>
</dbReference>
<dbReference type="GO" id="GO:0016705">
    <property type="term" value="F:oxidoreductase activity, acting on paired donors, with incorporation or reduction of molecular oxygen"/>
    <property type="evidence" value="ECO:0007669"/>
    <property type="project" value="InterPro"/>
</dbReference>
<evidence type="ECO:0000256" key="9">
    <source>
        <dbReference type="ARBA" id="ARBA00022848"/>
    </source>
</evidence>
<sequence>MIAVLLFVAAVLCYISFRFKRRRLYELAALIPEAPMPIPFIGALQYTISFEDPSFNMMNLIKLFSTFAVKQGGLIKLWAGPILFVGITDPTDLEFVLRKCLEKSNVLWLLQTVIGNAGIFAPVSIWVRRRKLTVPAFSPRIINSYIDVLIEKSENLAQSFSVENLVGTGTFKAWSHVSSYTLDTIFETALGITDNGSNPERKKFLEESTKLLALITHRGLRVWLWPDFIYKWTKDYSQFIKSRKFTYEFTDKIIQRKRKELENVEIEDAHLQNGVSKTVRCFLDNLILLSRAEQITDTELREEVLTFLFGGTDTSSVSICNTLKLLAKYPKVQEKLYDELMEVLGDPKRTITKDDLPQLKYLERVLKESLRLFPPAPITLRKVHEETELPSGKILPTGSHIFIGVWAASRDPKFWGRDADCFDPDRFLPERQVGLFIPFSCGPRNCIGTQFAYMSIKLALTAILRRYRITGEEESGPVPHMDCSFNIMMKARDDYEIGLEMR</sequence>
<keyword evidence="9" id="KW-0492">Microsome</keyword>
<feature type="binding site" description="axial binding residue" evidence="14">
    <location>
        <position position="446"/>
    </location>
    <ligand>
        <name>heme</name>
        <dbReference type="ChEBI" id="CHEBI:30413"/>
    </ligand>
    <ligandPart>
        <name>Fe</name>
        <dbReference type="ChEBI" id="CHEBI:18248"/>
    </ligandPart>
</feature>
<dbReference type="GO" id="GO:0004497">
    <property type="term" value="F:monooxygenase activity"/>
    <property type="evidence" value="ECO:0007669"/>
    <property type="project" value="UniProtKB-KW"/>
</dbReference>
<keyword evidence="7 14" id="KW-0479">Metal-binding</keyword>
<evidence type="ECO:0000256" key="10">
    <source>
        <dbReference type="ARBA" id="ARBA00023002"/>
    </source>
</evidence>
<comment type="cofactor">
    <cofactor evidence="1 14">
        <name>heme</name>
        <dbReference type="ChEBI" id="CHEBI:30413"/>
    </cofactor>
</comment>
<keyword evidence="11 14" id="KW-0408">Iron</keyword>
<accession>A0AAV1JNJ4</accession>
<evidence type="ECO:0000256" key="6">
    <source>
        <dbReference type="ARBA" id="ARBA00022617"/>
    </source>
</evidence>
<organism evidence="16 17">
    <name type="scientific">Leptosia nina</name>
    <dbReference type="NCBI Taxonomy" id="320188"/>
    <lineage>
        <taxon>Eukaryota</taxon>
        <taxon>Metazoa</taxon>
        <taxon>Ecdysozoa</taxon>
        <taxon>Arthropoda</taxon>
        <taxon>Hexapoda</taxon>
        <taxon>Insecta</taxon>
        <taxon>Pterygota</taxon>
        <taxon>Neoptera</taxon>
        <taxon>Endopterygota</taxon>
        <taxon>Lepidoptera</taxon>
        <taxon>Glossata</taxon>
        <taxon>Ditrysia</taxon>
        <taxon>Papilionoidea</taxon>
        <taxon>Pieridae</taxon>
        <taxon>Pierinae</taxon>
        <taxon>Leptosia</taxon>
    </lineage>
</organism>
<dbReference type="InterPro" id="IPR017972">
    <property type="entry name" value="Cyt_P450_CS"/>
</dbReference>
<dbReference type="InterPro" id="IPR036396">
    <property type="entry name" value="Cyt_P450_sf"/>
</dbReference>
<reference evidence="16 17" key="1">
    <citation type="submission" date="2023-11" db="EMBL/GenBank/DDBJ databases">
        <authorList>
            <person name="Okamura Y."/>
        </authorList>
    </citation>
    <scope>NUCLEOTIDE SEQUENCE [LARGE SCALE GENOMIC DNA]</scope>
</reference>
<evidence type="ECO:0000256" key="7">
    <source>
        <dbReference type="ARBA" id="ARBA00022723"/>
    </source>
</evidence>
<dbReference type="PRINTS" id="PR00463">
    <property type="entry name" value="EP450I"/>
</dbReference>
<keyword evidence="12 15" id="KW-0503">Monooxygenase</keyword>
<keyword evidence="17" id="KW-1185">Reference proteome</keyword>
<dbReference type="PANTHER" id="PTHR24291">
    <property type="entry name" value="CYTOCHROME P450 FAMILY 4"/>
    <property type="match status" value="1"/>
</dbReference>
<comment type="similarity">
    <text evidence="5 15">Belongs to the cytochrome P450 family.</text>
</comment>
<keyword evidence="6 14" id="KW-0349">Heme</keyword>
<evidence type="ECO:0000256" key="13">
    <source>
        <dbReference type="ARBA" id="ARBA00023136"/>
    </source>
</evidence>
<keyword evidence="13" id="KW-0472">Membrane</keyword>
<evidence type="ECO:0008006" key="18">
    <source>
        <dbReference type="Google" id="ProtNLM"/>
    </source>
</evidence>
<keyword evidence="8" id="KW-0256">Endoplasmic reticulum</keyword>
<evidence type="ECO:0000256" key="14">
    <source>
        <dbReference type="PIRSR" id="PIRSR602401-1"/>
    </source>
</evidence>
<dbReference type="InterPro" id="IPR050196">
    <property type="entry name" value="Cytochrome_P450_Monoox"/>
</dbReference>
<dbReference type="Pfam" id="PF00067">
    <property type="entry name" value="p450"/>
    <property type="match status" value="1"/>
</dbReference>
<evidence type="ECO:0000313" key="17">
    <source>
        <dbReference type="Proteomes" id="UP001497472"/>
    </source>
</evidence>
<dbReference type="Proteomes" id="UP001497472">
    <property type="component" value="Unassembled WGS sequence"/>
</dbReference>
<keyword evidence="10 15" id="KW-0560">Oxidoreductase</keyword>
<dbReference type="PROSITE" id="PS00086">
    <property type="entry name" value="CYTOCHROME_P450"/>
    <property type="match status" value="1"/>
</dbReference>
<comment type="function">
    <text evidence="2">May be involved in the metabolism of insect hormones and in the breakdown of synthetic insecticides.</text>
</comment>
<dbReference type="GO" id="GO:0005506">
    <property type="term" value="F:iron ion binding"/>
    <property type="evidence" value="ECO:0007669"/>
    <property type="project" value="InterPro"/>
</dbReference>
<evidence type="ECO:0000256" key="4">
    <source>
        <dbReference type="ARBA" id="ARBA00004406"/>
    </source>
</evidence>
<dbReference type="PANTHER" id="PTHR24291:SF189">
    <property type="entry name" value="CYTOCHROME P450 4C3-RELATED"/>
    <property type="match status" value="1"/>
</dbReference>
<gene>
    <name evidence="16" type="ORF">LNINA_LOCUS10162</name>
</gene>
<dbReference type="GO" id="GO:0005789">
    <property type="term" value="C:endoplasmic reticulum membrane"/>
    <property type="evidence" value="ECO:0007669"/>
    <property type="project" value="UniProtKB-SubCell"/>
</dbReference>